<dbReference type="PANTHER" id="PTHR42784:SF1">
    <property type="entry name" value="PYRANOSE 2-OXIDASE"/>
    <property type="match status" value="1"/>
</dbReference>
<reference evidence="7 8" key="1">
    <citation type="journal article" date="2013" name="Genome Biol. Evol.">
        <title>Genomes of Stigonematalean cyanobacteria (subsection V) and the evolution of oxygenic photosynthesis from prokaryotes to plastids.</title>
        <authorList>
            <person name="Dagan T."/>
            <person name="Roettger M."/>
            <person name="Stucken K."/>
            <person name="Landan G."/>
            <person name="Koch R."/>
            <person name="Major P."/>
            <person name="Gould S.B."/>
            <person name="Goremykin V.V."/>
            <person name="Rippka R."/>
            <person name="Tandeau de Marsac N."/>
            <person name="Gugger M."/>
            <person name="Lockhart P.J."/>
            <person name="Allen J.F."/>
            <person name="Brune I."/>
            <person name="Maus I."/>
            <person name="Puhler A."/>
            <person name="Martin W.F."/>
        </authorList>
    </citation>
    <scope>NUCLEOTIDE SEQUENCE [LARGE SCALE GENOMIC DNA]</scope>
    <source>
        <strain evidence="7 8">PCC 7110</strain>
    </source>
</reference>
<dbReference type="Pfam" id="PF05199">
    <property type="entry name" value="GMC_oxred_C"/>
    <property type="match status" value="1"/>
</dbReference>
<protein>
    <submittedName>
        <fullName evidence="7">GMC oxidoreductase</fullName>
    </submittedName>
</protein>
<dbReference type="PANTHER" id="PTHR42784">
    <property type="entry name" value="PYRANOSE 2-OXIDASE"/>
    <property type="match status" value="1"/>
</dbReference>
<dbReference type="Gene3D" id="3.50.50.60">
    <property type="entry name" value="FAD/NAD(P)-binding domain"/>
    <property type="match status" value="2"/>
</dbReference>
<dbReference type="RefSeq" id="WP_017742806.1">
    <property type="nucleotide sequence ID" value="NZ_KQ976354.1"/>
</dbReference>
<evidence type="ECO:0000256" key="1">
    <source>
        <dbReference type="ARBA" id="ARBA00001974"/>
    </source>
</evidence>
<gene>
    <name evidence="7" type="ORF">WA1_40960</name>
</gene>
<organism evidence="7 8">
    <name type="scientific">Scytonema hofmannii PCC 7110</name>
    <dbReference type="NCBI Taxonomy" id="128403"/>
    <lineage>
        <taxon>Bacteria</taxon>
        <taxon>Bacillati</taxon>
        <taxon>Cyanobacteriota</taxon>
        <taxon>Cyanophyceae</taxon>
        <taxon>Nostocales</taxon>
        <taxon>Scytonemataceae</taxon>
        <taxon>Scytonema</taxon>
    </lineage>
</organism>
<comment type="cofactor">
    <cofactor evidence="1">
        <name>FAD</name>
        <dbReference type="ChEBI" id="CHEBI:57692"/>
    </cofactor>
</comment>
<evidence type="ECO:0000256" key="5">
    <source>
        <dbReference type="ARBA" id="ARBA00023002"/>
    </source>
</evidence>
<evidence type="ECO:0000256" key="4">
    <source>
        <dbReference type="ARBA" id="ARBA00022827"/>
    </source>
</evidence>
<evidence type="ECO:0000259" key="6">
    <source>
        <dbReference type="Pfam" id="PF05199"/>
    </source>
</evidence>
<keyword evidence="8" id="KW-1185">Reference proteome</keyword>
<evidence type="ECO:0000313" key="7">
    <source>
        <dbReference type="EMBL" id="KYC36112.1"/>
    </source>
</evidence>
<dbReference type="InterPro" id="IPR036188">
    <property type="entry name" value="FAD/NAD-bd_sf"/>
</dbReference>
<dbReference type="Proteomes" id="UP000076925">
    <property type="component" value="Unassembled WGS sequence"/>
</dbReference>
<dbReference type="GO" id="GO:0016614">
    <property type="term" value="F:oxidoreductase activity, acting on CH-OH group of donors"/>
    <property type="evidence" value="ECO:0007669"/>
    <property type="project" value="InterPro"/>
</dbReference>
<feature type="domain" description="Glucose-methanol-choline oxidoreductase C-terminal" evidence="6">
    <location>
        <begin position="425"/>
        <end position="545"/>
    </location>
</feature>
<proteinExistence type="inferred from homology"/>
<accession>A0A139WUJ3</accession>
<evidence type="ECO:0000256" key="3">
    <source>
        <dbReference type="ARBA" id="ARBA00022630"/>
    </source>
</evidence>
<keyword evidence="3" id="KW-0285">Flavoprotein</keyword>
<sequence length="557" mass="63531">MLVDSCKLPRDEVIETEVCIVGAGPAGITLAREFIGQKFRVCLLESGEINFNHKTRSLSECENIGYPPFLGLKDMRHRQYGGQANLWNIQINDQQIGLRHVPFDEIDFEKRDWVPYSGWPFSRSHLNPFYERAQSICKLGIFAYEAEAWEDVESPRVCFRGDKLTTTMFQFGPSDIFTKEYRHEISQSPNITTYINANVVELETDETAKIVTRVRVACLSGNKFWVAAKIFILAAGAIENARLLLMSNQNQKAGLGNHNDVVGRFFMDHPLIRCGMLFPKSRKIFNSMALYDLRQVNNCSVMGKFTLTQQVMRQEKLLNMSALLFPRDEKFQFSGNERAKSETIASVKILVSAIKYNKIPKKALWHFGIAIANINHLLSFGYENYFNRKQQYLFPNLSQGGWSYNKDNEQKYVKFEVLSQTEQAPNRNNRVTLSDIKDRLGYPQPRLTFYWNDINTDSIKRTQKIFAEEFANAALGELQIEPLEGNVKISTHHNMGTTRMHLDPKQGVVDENCQVHNVSNLFIAGSSVFPTGGYANPTLTIVALAVRLADRVKTLFS</sequence>
<evidence type="ECO:0000313" key="8">
    <source>
        <dbReference type="Proteomes" id="UP000076925"/>
    </source>
</evidence>
<comment type="similarity">
    <text evidence="2">Belongs to the GMC oxidoreductase family.</text>
</comment>
<dbReference type="STRING" id="128403.WA1_40960"/>
<dbReference type="OrthoDB" id="9787779at2"/>
<comment type="caution">
    <text evidence="7">The sequence shown here is derived from an EMBL/GenBank/DDBJ whole genome shotgun (WGS) entry which is preliminary data.</text>
</comment>
<keyword evidence="4" id="KW-0274">FAD</keyword>
<name>A0A139WUJ3_9CYAN</name>
<dbReference type="SUPFAM" id="SSF51905">
    <property type="entry name" value="FAD/NAD(P)-binding domain"/>
    <property type="match status" value="1"/>
</dbReference>
<dbReference type="AlphaFoldDB" id="A0A139WUJ3"/>
<keyword evidence="5" id="KW-0560">Oxidoreductase</keyword>
<dbReference type="InterPro" id="IPR007867">
    <property type="entry name" value="GMC_OxRtase_C"/>
</dbReference>
<dbReference type="EMBL" id="ANNX02000047">
    <property type="protein sequence ID" value="KYC36112.1"/>
    <property type="molecule type" value="Genomic_DNA"/>
</dbReference>
<dbReference type="InterPro" id="IPR051473">
    <property type="entry name" value="P2Ox-like"/>
</dbReference>
<evidence type="ECO:0000256" key="2">
    <source>
        <dbReference type="ARBA" id="ARBA00010790"/>
    </source>
</evidence>